<dbReference type="SMART" id="SM00382">
    <property type="entry name" value="AAA"/>
    <property type="match status" value="1"/>
</dbReference>
<dbReference type="PANTHER" id="PTHR32071:SF117">
    <property type="entry name" value="PTS-DEPENDENT DIHYDROXYACETONE KINASE OPERON REGULATORY PROTEIN-RELATED"/>
    <property type="match status" value="1"/>
</dbReference>
<dbReference type="InterPro" id="IPR025944">
    <property type="entry name" value="Sigma_54_int_dom_CS"/>
</dbReference>
<dbReference type="InterPro" id="IPR025943">
    <property type="entry name" value="Sigma_54_int_dom_ATP-bd_2"/>
</dbReference>
<proteinExistence type="predicted"/>
<gene>
    <name evidence="7" type="ordered locus">Dret_2337</name>
</gene>
<evidence type="ECO:0000256" key="1">
    <source>
        <dbReference type="ARBA" id="ARBA00022741"/>
    </source>
</evidence>
<evidence type="ECO:0000256" key="3">
    <source>
        <dbReference type="ARBA" id="ARBA00023015"/>
    </source>
</evidence>
<dbReference type="SUPFAM" id="SSF52540">
    <property type="entry name" value="P-loop containing nucleoside triphosphate hydrolases"/>
    <property type="match status" value="1"/>
</dbReference>
<dbReference type="Gene3D" id="3.30.450.40">
    <property type="match status" value="1"/>
</dbReference>
<reference evidence="8" key="1">
    <citation type="submission" date="2009-09" db="EMBL/GenBank/DDBJ databases">
        <title>The complete chromosome of Desulfohalobium retbaense DSM 5692.</title>
        <authorList>
            <consortium name="US DOE Joint Genome Institute (JGI-PGF)"/>
            <person name="Lucas S."/>
            <person name="Copeland A."/>
            <person name="Lapidus A."/>
            <person name="Glavina del Rio T."/>
            <person name="Dalin E."/>
            <person name="Tice H."/>
            <person name="Bruce D."/>
            <person name="Goodwin L."/>
            <person name="Pitluck S."/>
            <person name="Kyrpides N."/>
            <person name="Mavromatis K."/>
            <person name="Ivanova N."/>
            <person name="Mikhailova N."/>
            <person name="Munk A.C."/>
            <person name="Brettin T."/>
            <person name="Detter J.C."/>
            <person name="Han C."/>
            <person name="Tapia R."/>
            <person name="Larimer F."/>
            <person name="Land M."/>
            <person name="Hauser L."/>
            <person name="Markowitz V."/>
            <person name="Cheng J.-F."/>
            <person name="Hugenholtz P."/>
            <person name="Woyke T."/>
            <person name="Wu D."/>
            <person name="Spring S."/>
            <person name="Klenk H.-P."/>
            <person name="Eisen J.A."/>
        </authorList>
    </citation>
    <scope>NUCLEOTIDE SEQUENCE [LARGE SCALE GENOMIC DNA]</scope>
    <source>
        <strain evidence="8">DSM 5692</strain>
    </source>
</reference>
<dbReference type="PROSITE" id="PS00676">
    <property type="entry name" value="SIGMA54_INTERACT_2"/>
    <property type="match status" value="1"/>
</dbReference>
<evidence type="ECO:0000313" key="8">
    <source>
        <dbReference type="Proteomes" id="UP000001052"/>
    </source>
</evidence>
<evidence type="ECO:0000256" key="2">
    <source>
        <dbReference type="ARBA" id="ARBA00022840"/>
    </source>
</evidence>
<accession>C8X5C3</accession>
<keyword evidence="8" id="KW-1185">Reference proteome</keyword>
<feature type="domain" description="Sigma-54 factor interaction" evidence="6">
    <location>
        <begin position="198"/>
        <end position="428"/>
    </location>
</feature>
<name>C8X5C3_DESRD</name>
<dbReference type="SUPFAM" id="SSF46689">
    <property type="entry name" value="Homeodomain-like"/>
    <property type="match status" value="1"/>
</dbReference>
<dbReference type="Gene3D" id="3.40.50.300">
    <property type="entry name" value="P-loop containing nucleotide triphosphate hydrolases"/>
    <property type="match status" value="1"/>
</dbReference>
<dbReference type="Pfam" id="PF00158">
    <property type="entry name" value="Sigma54_activat"/>
    <property type="match status" value="1"/>
</dbReference>
<keyword evidence="3" id="KW-0805">Transcription regulation</keyword>
<dbReference type="GO" id="GO:0005524">
    <property type="term" value="F:ATP binding"/>
    <property type="evidence" value="ECO:0007669"/>
    <property type="project" value="UniProtKB-KW"/>
</dbReference>
<dbReference type="SUPFAM" id="SSF55781">
    <property type="entry name" value="GAF domain-like"/>
    <property type="match status" value="1"/>
</dbReference>
<protein>
    <submittedName>
        <fullName evidence="7">Sigma54 specific transcriptional regulator, Fis family</fullName>
    </submittedName>
</protein>
<dbReference type="CDD" id="cd00009">
    <property type="entry name" value="AAA"/>
    <property type="match status" value="1"/>
</dbReference>
<dbReference type="PANTHER" id="PTHR32071">
    <property type="entry name" value="TRANSCRIPTIONAL REGULATORY PROTEIN"/>
    <property type="match status" value="1"/>
</dbReference>
<reference evidence="7 8" key="2">
    <citation type="journal article" date="2010" name="Stand. Genomic Sci.">
        <title>Complete genome sequence of Desulfohalobium retbaense type strain (HR(100)).</title>
        <authorList>
            <person name="Spring S."/>
            <person name="Nolan M."/>
            <person name="Lapidus A."/>
            <person name="Glavina Del Rio T."/>
            <person name="Copeland A."/>
            <person name="Tice H."/>
            <person name="Cheng J.F."/>
            <person name="Lucas S."/>
            <person name="Land M."/>
            <person name="Chen F."/>
            <person name="Bruce D."/>
            <person name="Goodwin L."/>
            <person name="Pitluck S."/>
            <person name="Ivanova N."/>
            <person name="Mavromatis K."/>
            <person name="Mikhailova N."/>
            <person name="Pati A."/>
            <person name="Chen A."/>
            <person name="Palaniappan K."/>
            <person name="Hauser L."/>
            <person name="Chang Y.J."/>
            <person name="Jeffries C.D."/>
            <person name="Munk C."/>
            <person name="Kiss H."/>
            <person name="Chain P."/>
            <person name="Han C."/>
            <person name="Brettin T."/>
            <person name="Detter J.C."/>
            <person name="Schuler E."/>
            <person name="Goker M."/>
            <person name="Rohde M."/>
            <person name="Bristow J."/>
            <person name="Eisen J.A."/>
            <person name="Markowitz V."/>
            <person name="Hugenholtz P."/>
            <person name="Kyrpides N.C."/>
            <person name="Klenk H.P."/>
        </authorList>
    </citation>
    <scope>NUCLEOTIDE SEQUENCE [LARGE SCALE GENOMIC DNA]</scope>
    <source>
        <strain evidence="7 8">DSM 5692</strain>
    </source>
</reference>
<dbReference type="GO" id="GO:0006355">
    <property type="term" value="P:regulation of DNA-templated transcription"/>
    <property type="evidence" value="ECO:0007669"/>
    <property type="project" value="InterPro"/>
</dbReference>
<dbReference type="HOGENOM" id="CLU_000445_95_2_7"/>
<dbReference type="InterPro" id="IPR002197">
    <property type="entry name" value="HTH_Fis"/>
</dbReference>
<dbReference type="InterPro" id="IPR002078">
    <property type="entry name" value="Sigma_54_int"/>
</dbReference>
<dbReference type="RefSeq" id="WP_015752754.1">
    <property type="nucleotide sequence ID" value="NC_013223.1"/>
</dbReference>
<dbReference type="InterPro" id="IPR009057">
    <property type="entry name" value="Homeodomain-like_sf"/>
</dbReference>
<dbReference type="Gene3D" id="1.10.10.60">
    <property type="entry name" value="Homeodomain-like"/>
    <property type="match status" value="1"/>
</dbReference>
<dbReference type="InterPro" id="IPR058031">
    <property type="entry name" value="AAA_lid_NorR"/>
</dbReference>
<dbReference type="Gene3D" id="1.10.8.60">
    <property type="match status" value="1"/>
</dbReference>
<evidence type="ECO:0000256" key="4">
    <source>
        <dbReference type="ARBA" id="ARBA00023125"/>
    </source>
</evidence>
<dbReference type="EMBL" id="CP001734">
    <property type="protein sequence ID" value="ACV69620.1"/>
    <property type="molecule type" value="Genomic_DNA"/>
</dbReference>
<dbReference type="STRING" id="485915.Dret_2337"/>
<dbReference type="GO" id="GO:0043565">
    <property type="term" value="F:sequence-specific DNA binding"/>
    <property type="evidence" value="ECO:0007669"/>
    <property type="project" value="InterPro"/>
</dbReference>
<dbReference type="eggNOG" id="COG3829">
    <property type="taxonomic scope" value="Bacteria"/>
</dbReference>
<dbReference type="InterPro" id="IPR027417">
    <property type="entry name" value="P-loop_NTPase"/>
</dbReference>
<dbReference type="KEGG" id="drt:Dret_2337"/>
<keyword evidence="1" id="KW-0547">Nucleotide-binding</keyword>
<dbReference type="Pfam" id="PF25601">
    <property type="entry name" value="AAA_lid_14"/>
    <property type="match status" value="1"/>
</dbReference>
<dbReference type="PROSITE" id="PS50045">
    <property type="entry name" value="SIGMA54_INTERACT_4"/>
    <property type="match status" value="1"/>
</dbReference>
<dbReference type="PROSITE" id="PS00688">
    <property type="entry name" value="SIGMA54_INTERACT_3"/>
    <property type="match status" value="1"/>
</dbReference>
<evidence type="ECO:0000259" key="6">
    <source>
        <dbReference type="PROSITE" id="PS50045"/>
    </source>
</evidence>
<dbReference type="AlphaFoldDB" id="C8X5C3"/>
<dbReference type="FunFam" id="3.40.50.300:FF:000006">
    <property type="entry name" value="DNA-binding transcriptional regulator NtrC"/>
    <property type="match status" value="1"/>
</dbReference>
<dbReference type="Pfam" id="PF02954">
    <property type="entry name" value="HTH_8"/>
    <property type="match status" value="1"/>
</dbReference>
<keyword evidence="4" id="KW-0238">DNA-binding</keyword>
<keyword evidence="2" id="KW-0067">ATP-binding</keyword>
<evidence type="ECO:0000256" key="5">
    <source>
        <dbReference type="ARBA" id="ARBA00023163"/>
    </source>
</evidence>
<organism evidence="7 8">
    <name type="scientific">Desulfohalobium retbaense (strain ATCC 49708 / DSM 5692 / JCM 16813 / HR100)</name>
    <dbReference type="NCBI Taxonomy" id="485915"/>
    <lineage>
        <taxon>Bacteria</taxon>
        <taxon>Pseudomonadati</taxon>
        <taxon>Thermodesulfobacteriota</taxon>
        <taxon>Desulfovibrionia</taxon>
        <taxon>Desulfovibrionales</taxon>
        <taxon>Desulfohalobiaceae</taxon>
        <taxon>Desulfohalobium</taxon>
    </lineage>
</organism>
<dbReference type="OrthoDB" id="9763792at2"/>
<keyword evidence="5" id="KW-0804">Transcription</keyword>
<sequence length="521" mass="58210">MPFSHESFFREAVLRICSSLDIDKALERCLEYVKQFIPADSMHLSVYLPDVQMLQFVAVAGEGYEVTNADAISVPAIDWEAPENQRPGMPFVHVVNDPANEPEVETVLHQLNLSSDFSVMVMHLYLDGSSIGEVAVRSQGTHKYTEEHGRLFVLLREPLSIALANALKHREVVRLNELLADDSRYFQQELRAKQGQEVVGAEFGLRGVMEQAQQVAQLDNPVLLLGETGCGKGMIADTIHKLSRRAQGPMITVNCGAIPASLLESELFGHEKGAFTGAERQKRGRFERAQGGTVFLDEIGELPLESQVKLLHVLQHKEIERVGGSQTIALDIRIIAATNRDLAGMVSSGQFREDLWYRLNVFPVMVPPLRQRKEDIPALVRYFLQHKAVELKLPSRPKLPSGALDKLMAYHWPGNVRELENFIERALIQTPGGELEIDSLLDNLLQTDGTRGSWEPEVNSNQLPSLETVCAEHIRKALRRAGGKISGPGGAAEMLGVHPNTLRQRMDKMGIAYKRRLRNRF</sequence>
<dbReference type="InterPro" id="IPR029016">
    <property type="entry name" value="GAF-like_dom_sf"/>
</dbReference>
<dbReference type="Proteomes" id="UP000001052">
    <property type="component" value="Chromosome"/>
</dbReference>
<evidence type="ECO:0000313" key="7">
    <source>
        <dbReference type="EMBL" id="ACV69620.1"/>
    </source>
</evidence>
<dbReference type="InterPro" id="IPR003593">
    <property type="entry name" value="AAA+_ATPase"/>
</dbReference>